<name>A0A0D8XRF7_DICVI</name>
<evidence type="ECO:0000313" key="2">
    <source>
        <dbReference type="EMBL" id="KJH46334.1"/>
    </source>
</evidence>
<evidence type="ECO:0000256" key="1">
    <source>
        <dbReference type="SAM" id="Coils"/>
    </source>
</evidence>
<keyword evidence="1" id="KW-0175">Coiled coil</keyword>
<feature type="coiled-coil region" evidence="1">
    <location>
        <begin position="26"/>
        <end position="53"/>
    </location>
</feature>
<reference evidence="2 3" key="1">
    <citation type="submission" date="2013-11" db="EMBL/GenBank/DDBJ databases">
        <title>Draft genome of the bovine lungworm Dictyocaulus viviparus.</title>
        <authorList>
            <person name="Mitreva M."/>
        </authorList>
    </citation>
    <scope>NUCLEOTIDE SEQUENCE [LARGE SCALE GENOMIC DNA]</scope>
    <source>
        <strain evidence="2 3">HannoverDv2000</strain>
    </source>
</reference>
<organism evidence="2 3">
    <name type="scientific">Dictyocaulus viviparus</name>
    <name type="common">Bovine lungworm</name>
    <dbReference type="NCBI Taxonomy" id="29172"/>
    <lineage>
        <taxon>Eukaryota</taxon>
        <taxon>Metazoa</taxon>
        <taxon>Ecdysozoa</taxon>
        <taxon>Nematoda</taxon>
        <taxon>Chromadorea</taxon>
        <taxon>Rhabditida</taxon>
        <taxon>Rhabditina</taxon>
        <taxon>Rhabditomorpha</taxon>
        <taxon>Strongyloidea</taxon>
        <taxon>Metastrongylidae</taxon>
        <taxon>Dictyocaulus</taxon>
    </lineage>
</organism>
<proteinExistence type="predicted"/>
<reference evidence="3" key="2">
    <citation type="journal article" date="2016" name="Sci. Rep.">
        <title>Dictyocaulus viviparus genome, variome and transcriptome elucidate lungworm biology and support future intervention.</title>
        <authorList>
            <person name="McNulty S.N."/>
            <person name="Strube C."/>
            <person name="Rosa B.A."/>
            <person name="Martin J.C."/>
            <person name="Tyagi R."/>
            <person name="Choi Y.J."/>
            <person name="Wang Q."/>
            <person name="Hallsworth Pepin K."/>
            <person name="Zhang X."/>
            <person name="Ozersky P."/>
            <person name="Wilson R.K."/>
            <person name="Sternberg P.W."/>
            <person name="Gasser R.B."/>
            <person name="Mitreva M."/>
        </authorList>
    </citation>
    <scope>NUCLEOTIDE SEQUENCE [LARGE SCALE GENOMIC DNA]</scope>
    <source>
        <strain evidence="3">HannoverDv2000</strain>
    </source>
</reference>
<gene>
    <name evidence="2" type="ORF">DICVIV_07605</name>
</gene>
<keyword evidence="3" id="KW-1185">Reference proteome</keyword>
<feature type="coiled-coil region" evidence="1">
    <location>
        <begin position="84"/>
        <end position="111"/>
    </location>
</feature>
<dbReference type="OrthoDB" id="5796878at2759"/>
<sequence length="131" mass="14966">MERLYATMDMLLDEICEGMMRPKFIRSAIERKLADLKVLAEKCKKRNEELQITDGYRSLGPKADMEGVMHPVASDYHTSLSLVAKKFKEDVETANEMLSQAEERVHELAKIAESMMDVNGDSLLWQIRADS</sequence>
<protein>
    <submittedName>
        <fullName evidence="2">Uncharacterized protein</fullName>
    </submittedName>
</protein>
<dbReference type="Proteomes" id="UP000053766">
    <property type="component" value="Unassembled WGS sequence"/>
</dbReference>
<accession>A0A0D8XRF7</accession>
<evidence type="ECO:0000313" key="3">
    <source>
        <dbReference type="Proteomes" id="UP000053766"/>
    </source>
</evidence>
<dbReference type="AlphaFoldDB" id="A0A0D8XRF7"/>
<dbReference type="EMBL" id="KN716358">
    <property type="protein sequence ID" value="KJH46334.1"/>
    <property type="molecule type" value="Genomic_DNA"/>
</dbReference>